<evidence type="ECO:0000256" key="8">
    <source>
        <dbReference type="ARBA" id="ARBA00023012"/>
    </source>
</evidence>
<keyword evidence="3" id="KW-0597">Phosphoprotein</keyword>
<evidence type="ECO:0000256" key="5">
    <source>
        <dbReference type="ARBA" id="ARBA00022741"/>
    </source>
</evidence>
<evidence type="ECO:0000256" key="9">
    <source>
        <dbReference type="SAM" id="Phobius"/>
    </source>
</evidence>
<evidence type="ECO:0000256" key="7">
    <source>
        <dbReference type="ARBA" id="ARBA00022840"/>
    </source>
</evidence>
<feature type="transmembrane region" description="Helical" evidence="9">
    <location>
        <begin position="117"/>
        <end position="134"/>
    </location>
</feature>
<protein>
    <recommendedName>
        <fullName evidence="2">histidine kinase</fullName>
        <ecNumber evidence="2">2.7.13.3</ecNumber>
    </recommendedName>
</protein>
<dbReference type="InterPro" id="IPR036890">
    <property type="entry name" value="HATPase_C_sf"/>
</dbReference>
<evidence type="ECO:0000259" key="10">
    <source>
        <dbReference type="Pfam" id="PF02518"/>
    </source>
</evidence>
<dbReference type="Gene3D" id="1.20.5.1930">
    <property type="match status" value="1"/>
</dbReference>
<dbReference type="GO" id="GO:0016301">
    <property type="term" value="F:kinase activity"/>
    <property type="evidence" value="ECO:0007669"/>
    <property type="project" value="UniProtKB-KW"/>
</dbReference>
<evidence type="ECO:0000313" key="12">
    <source>
        <dbReference type="EMBL" id="GAA5145751.1"/>
    </source>
</evidence>
<keyword evidence="6 12" id="KW-0418">Kinase</keyword>
<feature type="transmembrane region" description="Helical" evidence="9">
    <location>
        <begin position="50"/>
        <end position="72"/>
    </location>
</feature>
<evidence type="ECO:0000256" key="1">
    <source>
        <dbReference type="ARBA" id="ARBA00000085"/>
    </source>
</evidence>
<comment type="catalytic activity">
    <reaction evidence="1">
        <text>ATP + protein L-histidine = ADP + protein N-phospho-L-histidine.</text>
        <dbReference type="EC" id="2.7.13.3"/>
    </reaction>
</comment>
<dbReference type="InterPro" id="IPR050482">
    <property type="entry name" value="Sensor_HK_TwoCompSys"/>
</dbReference>
<dbReference type="EMBL" id="BAABJP010000001">
    <property type="protein sequence ID" value="GAA5145751.1"/>
    <property type="molecule type" value="Genomic_DNA"/>
</dbReference>
<dbReference type="Pfam" id="PF07730">
    <property type="entry name" value="HisKA_3"/>
    <property type="match status" value="1"/>
</dbReference>
<keyword evidence="7" id="KW-0067">ATP-binding</keyword>
<accession>A0ABP9PFE7</accession>
<keyword evidence="8" id="KW-0902">Two-component regulatory system</keyword>
<reference evidence="13" key="1">
    <citation type="journal article" date="2019" name="Int. J. Syst. Evol. Microbiol.">
        <title>The Global Catalogue of Microorganisms (GCM) 10K type strain sequencing project: providing services to taxonomists for standard genome sequencing and annotation.</title>
        <authorList>
            <consortium name="The Broad Institute Genomics Platform"/>
            <consortium name="The Broad Institute Genome Sequencing Center for Infectious Disease"/>
            <person name="Wu L."/>
            <person name="Ma J."/>
        </authorList>
    </citation>
    <scope>NUCLEOTIDE SEQUENCE [LARGE SCALE GENOMIC DNA]</scope>
    <source>
        <strain evidence="13">JCM 18303</strain>
    </source>
</reference>
<evidence type="ECO:0000256" key="6">
    <source>
        <dbReference type="ARBA" id="ARBA00022777"/>
    </source>
</evidence>
<evidence type="ECO:0000256" key="3">
    <source>
        <dbReference type="ARBA" id="ARBA00022553"/>
    </source>
</evidence>
<dbReference type="Proteomes" id="UP001428817">
    <property type="component" value="Unassembled WGS sequence"/>
</dbReference>
<organism evidence="12 13">
    <name type="scientific">Pseudonocardia eucalypti</name>
    <dbReference type="NCBI Taxonomy" id="648755"/>
    <lineage>
        <taxon>Bacteria</taxon>
        <taxon>Bacillati</taxon>
        <taxon>Actinomycetota</taxon>
        <taxon>Actinomycetes</taxon>
        <taxon>Pseudonocardiales</taxon>
        <taxon>Pseudonocardiaceae</taxon>
        <taxon>Pseudonocardia</taxon>
    </lineage>
</organism>
<feature type="domain" description="Histidine kinase/HSP90-like ATPase" evidence="10">
    <location>
        <begin position="308"/>
        <end position="388"/>
    </location>
</feature>
<dbReference type="Gene3D" id="3.30.565.10">
    <property type="entry name" value="Histidine kinase-like ATPase, C-terminal domain"/>
    <property type="match status" value="1"/>
</dbReference>
<comment type="caution">
    <text evidence="12">The sequence shown here is derived from an EMBL/GenBank/DDBJ whole genome shotgun (WGS) entry which is preliminary data.</text>
</comment>
<dbReference type="Pfam" id="PF02518">
    <property type="entry name" value="HATPase_c"/>
    <property type="match status" value="1"/>
</dbReference>
<feature type="transmembrane region" description="Helical" evidence="9">
    <location>
        <begin position="20"/>
        <end position="38"/>
    </location>
</feature>
<dbReference type="PANTHER" id="PTHR24421:SF10">
    <property type="entry name" value="NITRATE_NITRITE SENSOR PROTEIN NARQ"/>
    <property type="match status" value="1"/>
</dbReference>
<keyword evidence="5" id="KW-0547">Nucleotide-binding</keyword>
<dbReference type="PANTHER" id="PTHR24421">
    <property type="entry name" value="NITRATE/NITRITE SENSOR PROTEIN NARX-RELATED"/>
    <property type="match status" value="1"/>
</dbReference>
<name>A0ABP9PFE7_9PSEU</name>
<evidence type="ECO:0000259" key="11">
    <source>
        <dbReference type="Pfam" id="PF07730"/>
    </source>
</evidence>
<keyword evidence="9" id="KW-1133">Transmembrane helix</keyword>
<dbReference type="SUPFAM" id="SSF55874">
    <property type="entry name" value="ATPase domain of HSP90 chaperone/DNA topoisomerase II/histidine kinase"/>
    <property type="match status" value="1"/>
</dbReference>
<keyword evidence="13" id="KW-1185">Reference proteome</keyword>
<dbReference type="InterPro" id="IPR011712">
    <property type="entry name" value="Sig_transdc_His_kin_sub3_dim/P"/>
</dbReference>
<keyword evidence="4" id="KW-0808">Transferase</keyword>
<keyword evidence="9" id="KW-0812">Transmembrane</keyword>
<evidence type="ECO:0000313" key="13">
    <source>
        <dbReference type="Proteomes" id="UP001428817"/>
    </source>
</evidence>
<proteinExistence type="predicted"/>
<evidence type="ECO:0000256" key="4">
    <source>
        <dbReference type="ARBA" id="ARBA00022679"/>
    </source>
</evidence>
<gene>
    <name evidence="12" type="ORF">GCM10023321_04110</name>
</gene>
<feature type="domain" description="Signal transduction histidine kinase subgroup 3 dimerisation and phosphoacceptor" evidence="11">
    <location>
        <begin position="192"/>
        <end position="257"/>
    </location>
</feature>
<dbReference type="EC" id="2.7.13.3" evidence="2"/>
<sequence length="417" mass="43728">MRAGYLGRVRLKLRAPVVGYGWVRLLPLLGVVGALALLHVPQLRPTGQDWAVALLAAAGILLGGRFPLAVSLGESALFAYCGLVADPQQPDIGSGLVRLMACVALGELAYRRRRPWQLWLGAAAVTTASALSPYQLYPAAANVMMVITDVGLPVLLGSFLRSRTELARVAEQRAVESERTRGWEVAAARTSERAAIARELHDVVAHHVASIVLRAGVARHVARDGDPRLVEALDDVHAIGGEALTDLRRLVGLLRDPDSVTDPGLLAATDLDAALTGVLDRTRQAGVRVEATLDGDALRELGTMHRHAVLRVVQEGLTNVIKHAGPGAAASVAARRTGSDALLVEVTDGGPTHPQPPSEPGHGLTVMRERVELLGGALRAGPREDGRGGWALRAELPGALAAASPAAASPAASPAER</sequence>
<dbReference type="InterPro" id="IPR003594">
    <property type="entry name" value="HATPase_dom"/>
</dbReference>
<dbReference type="CDD" id="cd16917">
    <property type="entry name" value="HATPase_UhpB-NarQ-NarX-like"/>
    <property type="match status" value="1"/>
</dbReference>
<evidence type="ECO:0000256" key="2">
    <source>
        <dbReference type="ARBA" id="ARBA00012438"/>
    </source>
</evidence>
<keyword evidence="9" id="KW-0472">Membrane</keyword>